<comment type="caution">
    <text evidence="1">The sequence shown here is derived from an EMBL/GenBank/DDBJ whole genome shotgun (WGS) entry which is preliminary data.</text>
</comment>
<dbReference type="EMBL" id="VSRR010108655">
    <property type="protein sequence ID" value="MPC97111.1"/>
    <property type="molecule type" value="Genomic_DNA"/>
</dbReference>
<dbReference type="InterPro" id="IPR001589">
    <property type="entry name" value="Actinin_actin-bd_CS"/>
</dbReference>
<name>A0A5B7JGD3_PORTR</name>
<dbReference type="OrthoDB" id="9942256at2759"/>
<keyword evidence="2" id="KW-1185">Reference proteome</keyword>
<evidence type="ECO:0000313" key="2">
    <source>
        <dbReference type="Proteomes" id="UP000324222"/>
    </source>
</evidence>
<reference evidence="1 2" key="1">
    <citation type="submission" date="2019-05" db="EMBL/GenBank/DDBJ databases">
        <title>Another draft genome of Portunus trituberculatus and its Hox gene families provides insights of decapod evolution.</title>
        <authorList>
            <person name="Jeong J.-H."/>
            <person name="Song I."/>
            <person name="Kim S."/>
            <person name="Choi T."/>
            <person name="Kim D."/>
            <person name="Ryu S."/>
            <person name="Kim W."/>
        </authorList>
    </citation>
    <scope>NUCLEOTIDE SEQUENCE [LARGE SCALE GENOMIC DNA]</scope>
    <source>
        <tissue evidence="1">Muscle</tissue>
    </source>
</reference>
<protein>
    <submittedName>
        <fullName evidence="1">Spectrin beta chain</fullName>
    </submittedName>
</protein>
<proteinExistence type="predicted"/>
<accession>A0A5B7JGD3</accession>
<dbReference type="InterPro" id="IPR036872">
    <property type="entry name" value="CH_dom_sf"/>
</dbReference>
<dbReference type="AlphaFoldDB" id="A0A5B7JGD3"/>
<sequence length="65" mass="7435">MSSREDPLRQFETGRIQHLREERLGIQKKTFTKWMNSFLVKVRRRGGGGGGSSLHLACLVVPSFF</sequence>
<organism evidence="1 2">
    <name type="scientific">Portunus trituberculatus</name>
    <name type="common">Swimming crab</name>
    <name type="synonym">Neptunus trituberculatus</name>
    <dbReference type="NCBI Taxonomy" id="210409"/>
    <lineage>
        <taxon>Eukaryota</taxon>
        <taxon>Metazoa</taxon>
        <taxon>Ecdysozoa</taxon>
        <taxon>Arthropoda</taxon>
        <taxon>Crustacea</taxon>
        <taxon>Multicrustacea</taxon>
        <taxon>Malacostraca</taxon>
        <taxon>Eumalacostraca</taxon>
        <taxon>Eucarida</taxon>
        <taxon>Decapoda</taxon>
        <taxon>Pleocyemata</taxon>
        <taxon>Brachyura</taxon>
        <taxon>Eubrachyura</taxon>
        <taxon>Portunoidea</taxon>
        <taxon>Portunidae</taxon>
        <taxon>Portuninae</taxon>
        <taxon>Portunus</taxon>
    </lineage>
</organism>
<gene>
    <name evidence="1" type="ORF">E2C01_092404</name>
</gene>
<dbReference type="PROSITE" id="PS00019">
    <property type="entry name" value="ACTININ_1"/>
    <property type="match status" value="1"/>
</dbReference>
<dbReference type="Proteomes" id="UP000324222">
    <property type="component" value="Unassembled WGS sequence"/>
</dbReference>
<evidence type="ECO:0000313" key="1">
    <source>
        <dbReference type="EMBL" id="MPC97111.1"/>
    </source>
</evidence>
<dbReference type="SUPFAM" id="SSF47576">
    <property type="entry name" value="Calponin-homology domain, CH-domain"/>
    <property type="match status" value="1"/>
</dbReference>